<proteinExistence type="predicted"/>
<dbReference type="EMBL" id="DSAY01000112">
    <property type="protein sequence ID" value="HDP15364.1"/>
    <property type="molecule type" value="Genomic_DNA"/>
</dbReference>
<evidence type="ECO:0000313" key="2">
    <source>
        <dbReference type="EMBL" id="HDP15364.1"/>
    </source>
</evidence>
<gene>
    <name evidence="2" type="ORF">ENN26_06305</name>
</gene>
<protein>
    <submittedName>
        <fullName evidence="2">ParA family protein</fullName>
    </submittedName>
</protein>
<name>A0A7C1GAD5_9CREN</name>
<accession>A0A7C1GAD5</accession>
<dbReference type="Pfam" id="PF13614">
    <property type="entry name" value="AAA_31"/>
    <property type="match status" value="1"/>
</dbReference>
<dbReference type="InterPro" id="IPR050678">
    <property type="entry name" value="DNA_Partitioning_ATPase"/>
</dbReference>
<dbReference type="PANTHER" id="PTHR13696:SF99">
    <property type="entry name" value="COBYRINIC ACID AC-DIAMIDE SYNTHASE"/>
    <property type="match status" value="1"/>
</dbReference>
<dbReference type="SUPFAM" id="SSF52540">
    <property type="entry name" value="P-loop containing nucleoside triphosphate hydrolases"/>
    <property type="match status" value="1"/>
</dbReference>
<sequence>MSSTCKVVSFVSASGGVGKTTLAIFLAKWLIEKRLVSPLKLLILDLDPTAGLSLSLMDEDKYDDSLTKGSTLVNLYRDYNKGLITRKISDYVTPVKHEGAELNILPPGEDLEQIVEELWNTGRPGPEFRELLEKSGAYNFYDFIIIDSAPFFDVRYTVLSIYAATRYVVVLRPSIVDSRRTTRMLRRLMKYAKDFGLSTPDYMARFLGVINLAKSGTIEADALLNLNFVGVKPSKGFNLLKHPSDERRKNLEKSIEGLRKVINLSNYVLPLSADISRLEFKEIMKKEGKSDDDLPTTTKNLLKDIWSHATCQNKHNINPTRTP</sequence>
<dbReference type="Gene3D" id="3.40.50.300">
    <property type="entry name" value="P-loop containing nucleotide triphosphate hydrolases"/>
    <property type="match status" value="1"/>
</dbReference>
<evidence type="ECO:0000259" key="1">
    <source>
        <dbReference type="Pfam" id="PF13614"/>
    </source>
</evidence>
<dbReference type="PANTHER" id="PTHR13696">
    <property type="entry name" value="P-LOOP CONTAINING NUCLEOSIDE TRIPHOSPHATE HYDROLASE"/>
    <property type="match status" value="1"/>
</dbReference>
<organism evidence="2">
    <name type="scientific">Thermofilum adornatum</name>
    <dbReference type="NCBI Taxonomy" id="1365176"/>
    <lineage>
        <taxon>Archaea</taxon>
        <taxon>Thermoproteota</taxon>
        <taxon>Thermoprotei</taxon>
        <taxon>Thermofilales</taxon>
        <taxon>Thermofilaceae</taxon>
        <taxon>Thermofilum</taxon>
    </lineage>
</organism>
<dbReference type="InterPro" id="IPR025669">
    <property type="entry name" value="AAA_dom"/>
</dbReference>
<feature type="domain" description="AAA" evidence="1">
    <location>
        <begin position="6"/>
        <end position="175"/>
    </location>
</feature>
<reference evidence="2" key="1">
    <citation type="journal article" date="2020" name="mSystems">
        <title>Genome- and Community-Level Interaction Insights into Carbon Utilization and Element Cycling Functions of Hydrothermarchaeota in Hydrothermal Sediment.</title>
        <authorList>
            <person name="Zhou Z."/>
            <person name="Liu Y."/>
            <person name="Xu W."/>
            <person name="Pan J."/>
            <person name="Luo Z.H."/>
            <person name="Li M."/>
        </authorList>
    </citation>
    <scope>NUCLEOTIDE SEQUENCE [LARGE SCALE GENOMIC DNA]</scope>
    <source>
        <strain evidence="2">SpSt-116</strain>
    </source>
</reference>
<comment type="caution">
    <text evidence="2">The sequence shown here is derived from an EMBL/GenBank/DDBJ whole genome shotgun (WGS) entry which is preliminary data.</text>
</comment>
<dbReference type="InterPro" id="IPR027417">
    <property type="entry name" value="P-loop_NTPase"/>
</dbReference>
<dbReference type="AlphaFoldDB" id="A0A7C1GAD5"/>